<accession>A0A381WW33</accession>
<dbReference type="EMBL" id="UINC01012912">
    <property type="protein sequence ID" value="SVA56117.1"/>
    <property type="molecule type" value="Genomic_DNA"/>
</dbReference>
<gene>
    <name evidence="1" type="ORF">METZ01_LOCUS108971</name>
</gene>
<organism evidence="1">
    <name type="scientific">marine metagenome</name>
    <dbReference type="NCBI Taxonomy" id="408172"/>
    <lineage>
        <taxon>unclassified sequences</taxon>
        <taxon>metagenomes</taxon>
        <taxon>ecological metagenomes</taxon>
    </lineage>
</organism>
<evidence type="ECO:0000313" key="1">
    <source>
        <dbReference type="EMBL" id="SVA56117.1"/>
    </source>
</evidence>
<sequence>MKGVITIPLKVCYITYHSDNPVVQKLMTESEDHVPAQPSTTL</sequence>
<reference evidence="1" key="1">
    <citation type="submission" date="2018-05" db="EMBL/GenBank/DDBJ databases">
        <authorList>
            <person name="Lanie J.A."/>
            <person name="Ng W.-L."/>
            <person name="Kazmierczak K.M."/>
            <person name="Andrzejewski T.M."/>
            <person name="Davidsen T.M."/>
            <person name="Wayne K.J."/>
            <person name="Tettelin H."/>
            <person name="Glass J.I."/>
            <person name="Rusch D."/>
            <person name="Podicherti R."/>
            <person name="Tsui H.-C.T."/>
            <person name="Winkler M.E."/>
        </authorList>
    </citation>
    <scope>NUCLEOTIDE SEQUENCE</scope>
</reference>
<protein>
    <submittedName>
        <fullName evidence="1">Uncharacterized protein</fullName>
    </submittedName>
</protein>
<proteinExistence type="predicted"/>
<name>A0A381WW33_9ZZZZ</name>
<dbReference type="AlphaFoldDB" id="A0A381WW33"/>